<evidence type="ECO:0000313" key="2">
    <source>
        <dbReference type="EMBL" id="RZT32426.1"/>
    </source>
</evidence>
<sequence length="147" mass="16583">MKHAPGAGPGAATLEGTMATDYTTQVTTTVDSDKLDGLRKLSHILYALYAIHWLTGGITALIAIVVNYVKRDDARGTLYASHFAWQIRTFWWAILWYAVGGGLFLTVLLIPMAIGLWCLLSLWMLYRIIKGWLYLNDRKPMYPGEQF</sequence>
<keyword evidence="1" id="KW-0472">Membrane</keyword>
<evidence type="ECO:0000256" key="1">
    <source>
        <dbReference type="SAM" id="Phobius"/>
    </source>
</evidence>
<protein>
    <submittedName>
        <fullName evidence="2">Putative membrane protein</fullName>
    </submittedName>
</protein>
<evidence type="ECO:0000313" key="3">
    <source>
        <dbReference type="Proteomes" id="UP000291078"/>
    </source>
</evidence>
<organism evidence="2 3">
    <name type="scientific">Cupriavidus agavae</name>
    <dbReference type="NCBI Taxonomy" id="1001822"/>
    <lineage>
        <taxon>Bacteria</taxon>
        <taxon>Pseudomonadati</taxon>
        <taxon>Pseudomonadota</taxon>
        <taxon>Betaproteobacteria</taxon>
        <taxon>Burkholderiales</taxon>
        <taxon>Burkholderiaceae</taxon>
        <taxon>Cupriavidus</taxon>
    </lineage>
</organism>
<dbReference type="EMBL" id="SGXM01000007">
    <property type="protein sequence ID" value="RZT32426.1"/>
    <property type="molecule type" value="Genomic_DNA"/>
</dbReference>
<dbReference type="AlphaFoldDB" id="A0A4Q7RGM2"/>
<proteinExistence type="predicted"/>
<reference evidence="2 3" key="1">
    <citation type="journal article" date="2015" name="Stand. Genomic Sci.">
        <title>Genomic Encyclopedia of Bacterial and Archaeal Type Strains, Phase III: the genomes of soil and plant-associated and newly described type strains.</title>
        <authorList>
            <person name="Whitman W.B."/>
            <person name="Woyke T."/>
            <person name="Klenk H.P."/>
            <person name="Zhou Y."/>
            <person name="Lilburn T.G."/>
            <person name="Beck B.J."/>
            <person name="De Vos P."/>
            <person name="Vandamme P."/>
            <person name="Eisen J.A."/>
            <person name="Garrity G."/>
            <person name="Hugenholtz P."/>
            <person name="Kyrpides N.C."/>
        </authorList>
    </citation>
    <scope>NUCLEOTIDE SEQUENCE [LARGE SCALE GENOMIC DNA]</scope>
    <source>
        <strain evidence="2 3">ASC-9842</strain>
    </source>
</reference>
<accession>A0A4Q7RGM2</accession>
<feature type="transmembrane region" description="Helical" evidence="1">
    <location>
        <begin position="44"/>
        <end position="69"/>
    </location>
</feature>
<comment type="caution">
    <text evidence="2">The sequence shown here is derived from an EMBL/GenBank/DDBJ whole genome shotgun (WGS) entry which is preliminary data.</text>
</comment>
<gene>
    <name evidence="2" type="ORF">EV147_4172</name>
</gene>
<name>A0A4Q7RGM2_9BURK</name>
<keyword evidence="1" id="KW-1133">Transmembrane helix</keyword>
<feature type="transmembrane region" description="Helical" evidence="1">
    <location>
        <begin position="90"/>
        <end position="108"/>
    </location>
</feature>
<feature type="transmembrane region" description="Helical" evidence="1">
    <location>
        <begin position="114"/>
        <end position="135"/>
    </location>
</feature>
<dbReference type="Proteomes" id="UP000291078">
    <property type="component" value="Unassembled WGS sequence"/>
</dbReference>
<keyword evidence="1" id="KW-0812">Transmembrane</keyword>
<keyword evidence="3" id="KW-1185">Reference proteome</keyword>